<dbReference type="AlphaFoldDB" id="A0A942THY0"/>
<feature type="signal peptide" evidence="1">
    <location>
        <begin position="1"/>
        <end position="27"/>
    </location>
</feature>
<evidence type="ECO:0008006" key="4">
    <source>
        <dbReference type="Google" id="ProtNLM"/>
    </source>
</evidence>
<evidence type="ECO:0000256" key="1">
    <source>
        <dbReference type="SAM" id="SignalP"/>
    </source>
</evidence>
<reference evidence="2 3" key="1">
    <citation type="submission" date="2021-05" db="EMBL/GenBank/DDBJ databases">
        <title>Novel Bacillus species.</title>
        <authorList>
            <person name="Liu G."/>
        </authorList>
    </citation>
    <scope>NUCLEOTIDE SEQUENCE [LARGE SCALE GENOMIC DNA]</scope>
    <source>
        <strain evidence="3">FJAT-49780</strain>
    </source>
</reference>
<dbReference type="EMBL" id="JAGYPG010000002">
    <property type="protein sequence ID" value="MBS4196409.1"/>
    <property type="molecule type" value="Genomic_DNA"/>
</dbReference>
<organism evidence="2 3">
    <name type="scientific">Lederbergia citri</name>
    <dbReference type="NCBI Taxonomy" id="2833580"/>
    <lineage>
        <taxon>Bacteria</taxon>
        <taxon>Bacillati</taxon>
        <taxon>Bacillota</taxon>
        <taxon>Bacilli</taxon>
        <taxon>Bacillales</taxon>
        <taxon>Bacillaceae</taxon>
        <taxon>Lederbergia</taxon>
    </lineage>
</organism>
<comment type="caution">
    <text evidence="2">The sequence shown here is derived from an EMBL/GenBank/DDBJ whole genome shotgun (WGS) entry which is preliminary data.</text>
</comment>
<dbReference type="PANTHER" id="PTHR33321">
    <property type="match status" value="1"/>
</dbReference>
<dbReference type="PANTHER" id="PTHR33321:SF12">
    <property type="entry name" value="PLANT BASIC SECRETORY PROTEIN (BSP) FAMILY PROTEIN"/>
    <property type="match status" value="1"/>
</dbReference>
<dbReference type="InterPro" id="IPR007541">
    <property type="entry name" value="Uncharacterised_BSP"/>
</dbReference>
<protein>
    <recommendedName>
        <fullName evidence="4">Secretory protein</fullName>
    </recommendedName>
</protein>
<dbReference type="Proteomes" id="UP000681414">
    <property type="component" value="Unassembled WGS sequence"/>
</dbReference>
<evidence type="ECO:0000313" key="3">
    <source>
        <dbReference type="Proteomes" id="UP000681414"/>
    </source>
</evidence>
<dbReference type="RefSeq" id="WP_213125543.1">
    <property type="nucleotide sequence ID" value="NZ_JAGYPG010000002.1"/>
</dbReference>
<name>A0A942THY0_9BACI</name>
<sequence length="254" mass="29423">MKRKIAASFLCGSLIFSSFTAVQHAFAEDSAPTSTIQQHDSKLYEKRGYQLEVIADPNNPDLQTIIPDFVELYFKMFPKLLKDYSADWKNASTKVILKFDPTYDGVAYASNGTIVVGVDYIVSRPYDIALFTHELSHIAQAYPRYDDSNWWLVEGISDYIRYAYGPHDGKWILPEVVKDTDNYNSGYRVTARFLLWLEQHKNKKIVDELNAQLQQNTYDLNSFKTLTGKSIDELWQEYKENPDVKVKYKIKNDK</sequence>
<dbReference type="Pfam" id="PF04450">
    <property type="entry name" value="BSP"/>
    <property type="match status" value="1"/>
</dbReference>
<keyword evidence="1" id="KW-0732">Signal</keyword>
<keyword evidence="3" id="KW-1185">Reference proteome</keyword>
<proteinExistence type="predicted"/>
<evidence type="ECO:0000313" key="2">
    <source>
        <dbReference type="EMBL" id="MBS4196409.1"/>
    </source>
</evidence>
<accession>A0A942THY0</accession>
<feature type="chain" id="PRO_5038127544" description="Secretory protein" evidence="1">
    <location>
        <begin position="28"/>
        <end position="254"/>
    </location>
</feature>
<gene>
    <name evidence="2" type="ORF">KHA97_15185</name>
</gene>